<comment type="caution">
    <text evidence="1">The sequence shown here is derived from an EMBL/GenBank/DDBJ whole genome shotgun (WGS) entry which is preliminary data.</text>
</comment>
<reference evidence="1" key="1">
    <citation type="submission" date="2020-11" db="EMBL/GenBank/DDBJ databases">
        <authorList>
            <consortium name="DOE Joint Genome Institute"/>
            <person name="Ahrendt S."/>
            <person name="Riley R."/>
            <person name="Andreopoulos W."/>
            <person name="LaButti K."/>
            <person name="Pangilinan J."/>
            <person name="Ruiz-duenas F.J."/>
            <person name="Barrasa J.M."/>
            <person name="Sanchez-Garcia M."/>
            <person name="Camarero S."/>
            <person name="Miyauchi S."/>
            <person name="Serrano A."/>
            <person name="Linde D."/>
            <person name="Babiker R."/>
            <person name="Drula E."/>
            <person name="Ayuso-Fernandez I."/>
            <person name="Pacheco R."/>
            <person name="Padilla G."/>
            <person name="Ferreira P."/>
            <person name="Barriuso J."/>
            <person name="Kellner H."/>
            <person name="Castanera R."/>
            <person name="Alfaro M."/>
            <person name="Ramirez L."/>
            <person name="Pisabarro A.G."/>
            <person name="Kuo A."/>
            <person name="Tritt A."/>
            <person name="Lipzen A."/>
            <person name="He G."/>
            <person name="Yan M."/>
            <person name="Ng V."/>
            <person name="Cullen D."/>
            <person name="Martin F."/>
            <person name="Rosso M.-N."/>
            <person name="Henrissat B."/>
            <person name="Hibbett D."/>
            <person name="Martinez A.T."/>
            <person name="Grigoriev I.V."/>
        </authorList>
    </citation>
    <scope>NUCLEOTIDE SEQUENCE</scope>
    <source>
        <strain evidence="1">AH 44721</strain>
    </source>
</reference>
<evidence type="ECO:0000313" key="1">
    <source>
        <dbReference type="EMBL" id="KAF8903270.1"/>
    </source>
</evidence>
<name>A0A9P5NQQ7_GYMJU</name>
<feature type="non-terminal residue" evidence="1">
    <location>
        <position position="277"/>
    </location>
</feature>
<dbReference type="AlphaFoldDB" id="A0A9P5NQQ7"/>
<dbReference type="Proteomes" id="UP000724874">
    <property type="component" value="Unassembled WGS sequence"/>
</dbReference>
<sequence>MPQQTPPLDHSQGRAFISDGDIYYSPNCSRSVTVPNRNPSYPFAVGATSLRRHQTPEWWTNAFGFLSFTPTWCYLEDVLIVILHILREKFFLRLKPYFLPPPPSLLGFDQVFFSAHGARYRIGRARDWFIVWIGLLSFYIACIEGEPDPLQVPDWFNFLASEKEVDHILPELEFEKAREAYIASKPWEPFFAAQKIINDRMLANETPQDREARLSRERKNPTVSAEVFVWDWSIEEDMCLVRTRVHKKECEDNLAFYRGSQAHYDSFQNEWDLCEYF</sequence>
<protein>
    <submittedName>
        <fullName evidence="1">Uncharacterized protein</fullName>
    </submittedName>
</protein>
<gene>
    <name evidence="1" type="ORF">CPB84DRAFT_1678092</name>
</gene>
<accession>A0A9P5NQQ7</accession>
<evidence type="ECO:0000313" key="2">
    <source>
        <dbReference type="Proteomes" id="UP000724874"/>
    </source>
</evidence>
<dbReference type="EMBL" id="JADNYJ010000031">
    <property type="protein sequence ID" value="KAF8903270.1"/>
    <property type="molecule type" value="Genomic_DNA"/>
</dbReference>
<organism evidence="1 2">
    <name type="scientific">Gymnopilus junonius</name>
    <name type="common">Spectacular rustgill mushroom</name>
    <name type="synonym">Gymnopilus spectabilis subsp. junonius</name>
    <dbReference type="NCBI Taxonomy" id="109634"/>
    <lineage>
        <taxon>Eukaryota</taxon>
        <taxon>Fungi</taxon>
        <taxon>Dikarya</taxon>
        <taxon>Basidiomycota</taxon>
        <taxon>Agaricomycotina</taxon>
        <taxon>Agaricomycetes</taxon>
        <taxon>Agaricomycetidae</taxon>
        <taxon>Agaricales</taxon>
        <taxon>Agaricineae</taxon>
        <taxon>Hymenogastraceae</taxon>
        <taxon>Gymnopilus</taxon>
    </lineage>
</organism>
<proteinExistence type="predicted"/>
<dbReference type="OrthoDB" id="3237250at2759"/>
<keyword evidence="2" id="KW-1185">Reference proteome</keyword>